<proteinExistence type="predicted"/>
<dbReference type="Proteomes" id="UP001157502">
    <property type="component" value="Chromosome 13"/>
</dbReference>
<keyword evidence="2" id="KW-1185">Reference proteome</keyword>
<reference evidence="1" key="1">
    <citation type="submission" date="2021-05" db="EMBL/GenBank/DDBJ databases">
        <authorList>
            <person name="Pan Q."/>
            <person name="Jouanno E."/>
            <person name="Zahm M."/>
            <person name="Klopp C."/>
            <person name="Cabau C."/>
            <person name="Louis A."/>
            <person name="Berthelot C."/>
            <person name="Parey E."/>
            <person name="Roest Crollius H."/>
            <person name="Montfort J."/>
            <person name="Robinson-Rechavi M."/>
            <person name="Bouchez O."/>
            <person name="Lampietro C."/>
            <person name="Lopez Roques C."/>
            <person name="Donnadieu C."/>
            <person name="Postlethwait J."/>
            <person name="Bobe J."/>
            <person name="Dillon D."/>
            <person name="Chandos A."/>
            <person name="von Hippel F."/>
            <person name="Guiguen Y."/>
        </authorList>
    </citation>
    <scope>NUCLEOTIDE SEQUENCE</scope>
    <source>
        <strain evidence="1">YG-Jan2019</strain>
    </source>
</reference>
<name>A0ACC2GH90_DALPE</name>
<protein>
    <submittedName>
        <fullName evidence="1">Uncharacterized protein</fullName>
    </submittedName>
</protein>
<sequence length="154" mass="17607">MSPKYKKTVNAGLLCLVFVVCLVCTATEDQEDVESDDEEDEELTSENIKEHVCASARMGQSRYDKDQNQDNSDNFDARQESVKRRLKKAMAELKLIVQDQVGLMKEFIVNTSDMKKYHLEEWNTCVSLTEQSSGLLNSYIDVLDKTPHADTFEE</sequence>
<gene>
    <name evidence="1" type="ORF">DPEC_G00163670</name>
</gene>
<accession>A0ACC2GH90</accession>
<dbReference type="EMBL" id="CM055740">
    <property type="protein sequence ID" value="KAJ8002892.1"/>
    <property type="molecule type" value="Genomic_DNA"/>
</dbReference>
<comment type="caution">
    <text evidence="1">The sequence shown here is derived from an EMBL/GenBank/DDBJ whole genome shotgun (WGS) entry which is preliminary data.</text>
</comment>
<evidence type="ECO:0000313" key="1">
    <source>
        <dbReference type="EMBL" id="KAJ8002892.1"/>
    </source>
</evidence>
<organism evidence="1 2">
    <name type="scientific">Dallia pectoralis</name>
    <name type="common">Alaska blackfish</name>
    <dbReference type="NCBI Taxonomy" id="75939"/>
    <lineage>
        <taxon>Eukaryota</taxon>
        <taxon>Metazoa</taxon>
        <taxon>Chordata</taxon>
        <taxon>Craniata</taxon>
        <taxon>Vertebrata</taxon>
        <taxon>Euteleostomi</taxon>
        <taxon>Actinopterygii</taxon>
        <taxon>Neopterygii</taxon>
        <taxon>Teleostei</taxon>
        <taxon>Protacanthopterygii</taxon>
        <taxon>Esociformes</taxon>
        <taxon>Umbridae</taxon>
        <taxon>Dallia</taxon>
    </lineage>
</organism>
<evidence type="ECO:0000313" key="2">
    <source>
        <dbReference type="Proteomes" id="UP001157502"/>
    </source>
</evidence>